<proteinExistence type="predicted"/>
<keyword evidence="2" id="KW-1185">Reference proteome</keyword>
<dbReference type="Proteomes" id="UP001057877">
    <property type="component" value="Chromosome"/>
</dbReference>
<reference evidence="1" key="1">
    <citation type="submission" date="2022-01" db="EMBL/GenBank/DDBJ databases">
        <title>Paenibacillus spongiae sp. nov., isolated from marine sponge.</title>
        <authorList>
            <person name="Li Z."/>
            <person name="Zhang M."/>
        </authorList>
    </citation>
    <scope>NUCLEOTIDE SEQUENCE</scope>
    <source>
        <strain evidence="1">PHS-Z3</strain>
    </source>
</reference>
<protein>
    <submittedName>
        <fullName evidence="1">Uncharacterized protein</fullName>
    </submittedName>
</protein>
<gene>
    <name evidence="1" type="ORF">L1F29_29935</name>
</gene>
<organism evidence="1 2">
    <name type="scientific">Paenibacillus spongiae</name>
    <dbReference type="NCBI Taxonomy" id="2909671"/>
    <lineage>
        <taxon>Bacteria</taxon>
        <taxon>Bacillati</taxon>
        <taxon>Bacillota</taxon>
        <taxon>Bacilli</taxon>
        <taxon>Bacillales</taxon>
        <taxon>Paenibacillaceae</taxon>
        <taxon>Paenibacillus</taxon>
    </lineage>
</organism>
<name>A0ABY5S6Q9_9BACL</name>
<evidence type="ECO:0000313" key="1">
    <source>
        <dbReference type="EMBL" id="UVI29589.1"/>
    </source>
</evidence>
<accession>A0ABY5S6Q9</accession>
<sequence>MALNVRLLNGQSALYEVQVSSDIQAYYHGHFTLSMDKPTAAIGFNRFIQQADTL</sequence>
<evidence type="ECO:0000313" key="2">
    <source>
        <dbReference type="Proteomes" id="UP001057877"/>
    </source>
</evidence>
<dbReference type="RefSeq" id="WP_258385678.1">
    <property type="nucleotide sequence ID" value="NZ_CP091430.1"/>
</dbReference>
<dbReference type="EMBL" id="CP091430">
    <property type="protein sequence ID" value="UVI29589.1"/>
    <property type="molecule type" value="Genomic_DNA"/>
</dbReference>